<dbReference type="HOGENOM" id="CLU_909686_0_0_1"/>
<name>A0A066VD75_TILAU</name>
<organism evidence="2 3">
    <name type="scientific">Tilletiaria anomala (strain ATCC 24038 / CBS 436.72 / UBC 951)</name>
    <dbReference type="NCBI Taxonomy" id="1037660"/>
    <lineage>
        <taxon>Eukaryota</taxon>
        <taxon>Fungi</taxon>
        <taxon>Dikarya</taxon>
        <taxon>Basidiomycota</taxon>
        <taxon>Ustilaginomycotina</taxon>
        <taxon>Exobasidiomycetes</taxon>
        <taxon>Georgefischeriales</taxon>
        <taxon>Tilletiariaceae</taxon>
        <taxon>Tilletiaria</taxon>
    </lineage>
</organism>
<dbReference type="RefSeq" id="XP_013241005.1">
    <property type="nucleotide sequence ID" value="XM_013385551.1"/>
</dbReference>
<dbReference type="Proteomes" id="UP000027361">
    <property type="component" value="Unassembled WGS sequence"/>
</dbReference>
<evidence type="ECO:0000313" key="2">
    <source>
        <dbReference type="EMBL" id="KDN39381.1"/>
    </source>
</evidence>
<gene>
    <name evidence="2" type="ORF">K437DRAFT_11466</name>
</gene>
<dbReference type="EMBL" id="JMSN01000105">
    <property type="protein sequence ID" value="KDN39381.1"/>
    <property type="molecule type" value="Genomic_DNA"/>
</dbReference>
<accession>A0A066VD75</accession>
<sequence>MQFKSTFVILAAVAVNAVAAASGLAAPGTLPAYLDLQQKYFDGTASPDQIAQLTALGKKLHSQGVKLNKIVGTDTKGQHLFKMIGLNVGELLDPTTTEPTETTVNLRRQSVHATHEKPQQIGLVPEFLLAMNHVLSADGFSSDADVSKVLSLASKLLSHGTPVDRLAKMIGTDAAGLSLLSKIKDLPAAHKRNFVSDDVGEVAVDVKKLLPPPAKDANVPSGTIPQFQYYASTLWSDPLSAVNAGALDKLVALGREIRKHNPKALKLLLGDTAPAQTLLAQINGGAVKKRHMQKRGGAFRAIDESI</sequence>
<protein>
    <submittedName>
        <fullName evidence="2">Uncharacterized protein</fullName>
    </submittedName>
</protein>
<keyword evidence="3" id="KW-1185">Reference proteome</keyword>
<dbReference type="AlphaFoldDB" id="A0A066VD75"/>
<reference evidence="2 3" key="1">
    <citation type="submission" date="2014-05" db="EMBL/GenBank/DDBJ databases">
        <title>Draft genome sequence of a rare smut relative, Tilletiaria anomala UBC 951.</title>
        <authorList>
            <consortium name="DOE Joint Genome Institute"/>
            <person name="Toome M."/>
            <person name="Kuo A."/>
            <person name="Henrissat B."/>
            <person name="Lipzen A."/>
            <person name="Tritt A."/>
            <person name="Yoshinaga Y."/>
            <person name="Zane M."/>
            <person name="Barry K."/>
            <person name="Grigoriev I.V."/>
            <person name="Spatafora J.W."/>
            <person name="Aimea M.C."/>
        </authorList>
    </citation>
    <scope>NUCLEOTIDE SEQUENCE [LARGE SCALE GENOMIC DNA]</scope>
    <source>
        <strain evidence="2 3">UBC 951</strain>
    </source>
</reference>
<proteinExistence type="predicted"/>
<feature type="chain" id="PRO_5001631941" evidence="1">
    <location>
        <begin position="21"/>
        <end position="306"/>
    </location>
</feature>
<feature type="signal peptide" evidence="1">
    <location>
        <begin position="1"/>
        <end position="20"/>
    </location>
</feature>
<comment type="caution">
    <text evidence="2">The sequence shown here is derived from an EMBL/GenBank/DDBJ whole genome shotgun (WGS) entry which is preliminary data.</text>
</comment>
<dbReference type="InParanoid" id="A0A066VD75"/>
<dbReference type="GeneID" id="25261323"/>
<evidence type="ECO:0000313" key="3">
    <source>
        <dbReference type="Proteomes" id="UP000027361"/>
    </source>
</evidence>
<keyword evidence="1" id="KW-0732">Signal</keyword>
<evidence type="ECO:0000256" key="1">
    <source>
        <dbReference type="SAM" id="SignalP"/>
    </source>
</evidence>